<accession>A0AAE1NDW6</accession>
<sequence length="93" mass="10313">MVDTYKLGDLVWAKMKGFSTWPGKIAKHVDRVATTFDPSPQQPPLPHQIPEGTLVSEPHQQNDPYQHSPSGHPQTSYGARTKWGPAWTPISAP</sequence>
<evidence type="ECO:0000313" key="4">
    <source>
        <dbReference type="Proteomes" id="UP001292094"/>
    </source>
</evidence>
<dbReference type="PROSITE" id="PS50812">
    <property type="entry name" value="PWWP"/>
    <property type="match status" value="1"/>
</dbReference>
<organism evidence="3 4">
    <name type="scientific">Petrolisthes manimaculis</name>
    <dbReference type="NCBI Taxonomy" id="1843537"/>
    <lineage>
        <taxon>Eukaryota</taxon>
        <taxon>Metazoa</taxon>
        <taxon>Ecdysozoa</taxon>
        <taxon>Arthropoda</taxon>
        <taxon>Crustacea</taxon>
        <taxon>Multicrustacea</taxon>
        <taxon>Malacostraca</taxon>
        <taxon>Eumalacostraca</taxon>
        <taxon>Eucarida</taxon>
        <taxon>Decapoda</taxon>
        <taxon>Pleocyemata</taxon>
        <taxon>Anomura</taxon>
        <taxon>Galatheoidea</taxon>
        <taxon>Porcellanidae</taxon>
        <taxon>Petrolisthes</taxon>
    </lineage>
</organism>
<gene>
    <name evidence="3" type="ORF">Pmani_039385</name>
</gene>
<proteinExistence type="predicted"/>
<dbReference type="Proteomes" id="UP001292094">
    <property type="component" value="Unassembled WGS sequence"/>
</dbReference>
<dbReference type="Pfam" id="PF00855">
    <property type="entry name" value="PWWP"/>
    <property type="match status" value="1"/>
</dbReference>
<comment type="caution">
    <text evidence="3">The sequence shown here is derived from an EMBL/GenBank/DDBJ whole genome shotgun (WGS) entry which is preliminary data.</text>
</comment>
<dbReference type="SUPFAM" id="SSF63748">
    <property type="entry name" value="Tudor/PWWP/MBT"/>
    <property type="match status" value="1"/>
</dbReference>
<dbReference type="AlphaFoldDB" id="A0AAE1NDW6"/>
<feature type="compositionally biased region" description="Polar residues" evidence="1">
    <location>
        <begin position="58"/>
        <end position="78"/>
    </location>
</feature>
<name>A0AAE1NDW6_9EUCA</name>
<dbReference type="Gene3D" id="2.30.30.140">
    <property type="match status" value="1"/>
</dbReference>
<protein>
    <recommendedName>
        <fullName evidence="2">PWWP domain-containing protein</fullName>
    </recommendedName>
</protein>
<feature type="region of interest" description="Disordered" evidence="1">
    <location>
        <begin position="33"/>
        <end position="93"/>
    </location>
</feature>
<evidence type="ECO:0000313" key="3">
    <source>
        <dbReference type="EMBL" id="KAK4287546.1"/>
    </source>
</evidence>
<feature type="domain" description="PWWP" evidence="2">
    <location>
        <begin position="7"/>
        <end position="93"/>
    </location>
</feature>
<evidence type="ECO:0000256" key="1">
    <source>
        <dbReference type="SAM" id="MobiDB-lite"/>
    </source>
</evidence>
<dbReference type="EMBL" id="JAWZYT010006774">
    <property type="protein sequence ID" value="KAK4287546.1"/>
    <property type="molecule type" value="Genomic_DNA"/>
</dbReference>
<evidence type="ECO:0000259" key="2">
    <source>
        <dbReference type="PROSITE" id="PS50812"/>
    </source>
</evidence>
<keyword evidence="4" id="KW-1185">Reference proteome</keyword>
<dbReference type="InterPro" id="IPR000313">
    <property type="entry name" value="PWWP_dom"/>
</dbReference>
<reference evidence="3" key="1">
    <citation type="submission" date="2023-11" db="EMBL/GenBank/DDBJ databases">
        <title>Genome assemblies of two species of porcelain crab, Petrolisthes cinctipes and Petrolisthes manimaculis (Anomura: Porcellanidae).</title>
        <authorList>
            <person name="Angst P."/>
        </authorList>
    </citation>
    <scope>NUCLEOTIDE SEQUENCE</scope>
    <source>
        <strain evidence="3">PB745_02</strain>
        <tissue evidence="3">Gill</tissue>
    </source>
</reference>